<dbReference type="RefSeq" id="WP_127738794.1">
    <property type="nucleotide sequence ID" value="NZ_CAJCKN010000030.1"/>
</dbReference>
<keyword evidence="2" id="KW-1185">Reference proteome</keyword>
<dbReference type="GeneID" id="87619335"/>
<dbReference type="AlphaFoldDB" id="A0A3S2UVZ1"/>
<dbReference type="EMBL" id="RZTZ01000005">
    <property type="protein sequence ID" value="RVT61338.1"/>
    <property type="molecule type" value="Genomic_DNA"/>
</dbReference>
<evidence type="ECO:0000313" key="1">
    <source>
        <dbReference type="EMBL" id="RVT61338.1"/>
    </source>
</evidence>
<sequence length="82" mass="9436">MYVHIGDNVLIRTVDIITILDKQTIGSSEITTEFLNTQRETTISGDRNTYKSIVITKDAIYYSPIASNTLKRRSYRLTTQDY</sequence>
<evidence type="ECO:0000313" key="2">
    <source>
        <dbReference type="Proteomes" id="UP000288024"/>
    </source>
</evidence>
<dbReference type="InterPro" id="IPR007169">
    <property type="entry name" value="RemA-like"/>
</dbReference>
<comment type="caution">
    <text evidence="1">The sequence shown here is derived from an EMBL/GenBank/DDBJ whole genome shotgun (WGS) entry which is preliminary data.</text>
</comment>
<dbReference type="NCBIfam" id="NF046065">
    <property type="entry name" value="MtxRegRemB"/>
    <property type="match status" value="1"/>
</dbReference>
<reference evidence="1 2" key="1">
    <citation type="submission" date="2019-01" db="EMBL/GenBank/DDBJ databases">
        <title>Bacillus sp. M5HDSG1-1, whole genome shotgun sequence.</title>
        <authorList>
            <person name="Tuo L."/>
        </authorList>
    </citation>
    <scope>NUCLEOTIDE SEQUENCE [LARGE SCALE GENOMIC DNA]</scope>
    <source>
        <strain evidence="1 2">M5HDSG1-1</strain>
    </source>
</reference>
<protein>
    <submittedName>
        <fullName evidence="1">DUF370 domain-containing protein</fullName>
    </submittedName>
</protein>
<organism evidence="1 2">
    <name type="scientific">Niallia taxi</name>
    <dbReference type="NCBI Taxonomy" id="2499688"/>
    <lineage>
        <taxon>Bacteria</taxon>
        <taxon>Bacillati</taxon>
        <taxon>Bacillota</taxon>
        <taxon>Bacilli</taxon>
        <taxon>Bacillales</taxon>
        <taxon>Bacillaceae</taxon>
        <taxon>Niallia</taxon>
    </lineage>
</organism>
<accession>A0A3S2UVZ1</accession>
<dbReference type="Proteomes" id="UP000288024">
    <property type="component" value="Unassembled WGS sequence"/>
</dbReference>
<gene>
    <name evidence="1" type="ORF">EM808_13805</name>
</gene>
<name>A0A3S2UVZ1_9BACI</name>
<proteinExistence type="predicted"/>
<dbReference type="Pfam" id="PF04025">
    <property type="entry name" value="RemA-like"/>
    <property type="match status" value="1"/>
</dbReference>